<protein>
    <submittedName>
        <fullName evidence="1">Uncharacterized protein</fullName>
    </submittedName>
</protein>
<reference evidence="1 2" key="1">
    <citation type="submission" date="2024-01" db="EMBL/GenBank/DDBJ databases">
        <title>The genome of the rayed Mediterranean limpet Patella caerulea (Linnaeus, 1758).</title>
        <authorList>
            <person name="Anh-Thu Weber A."/>
            <person name="Halstead-Nussloch G."/>
        </authorList>
    </citation>
    <scope>NUCLEOTIDE SEQUENCE [LARGE SCALE GENOMIC DNA]</scope>
    <source>
        <strain evidence="1">AATW-2023a</strain>
        <tissue evidence="1">Whole specimen</tissue>
    </source>
</reference>
<evidence type="ECO:0000313" key="2">
    <source>
        <dbReference type="Proteomes" id="UP001347796"/>
    </source>
</evidence>
<evidence type="ECO:0000313" key="1">
    <source>
        <dbReference type="EMBL" id="KAK6172649.1"/>
    </source>
</evidence>
<accession>A0AAN8PBV6</accession>
<dbReference type="EMBL" id="JAZGQO010000011">
    <property type="protein sequence ID" value="KAK6172649.1"/>
    <property type="molecule type" value="Genomic_DNA"/>
</dbReference>
<dbReference type="Proteomes" id="UP001347796">
    <property type="component" value="Unassembled WGS sequence"/>
</dbReference>
<name>A0AAN8PBV6_PATCE</name>
<gene>
    <name evidence="1" type="ORF">SNE40_016263</name>
</gene>
<keyword evidence="2" id="KW-1185">Reference proteome</keyword>
<proteinExistence type="predicted"/>
<organism evidence="1 2">
    <name type="scientific">Patella caerulea</name>
    <name type="common">Rayed Mediterranean limpet</name>
    <dbReference type="NCBI Taxonomy" id="87958"/>
    <lineage>
        <taxon>Eukaryota</taxon>
        <taxon>Metazoa</taxon>
        <taxon>Spiralia</taxon>
        <taxon>Lophotrochozoa</taxon>
        <taxon>Mollusca</taxon>
        <taxon>Gastropoda</taxon>
        <taxon>Patellogastropoda</taxon>
        <taxon>Patelloidea</taxon>
        <taxon>Patellidae</taxon>
        <taxon>Patella</taxon>
    </lineage>
</organism>
<dbReference type="AlphaFoldDB" id="A0AAN8PBV6"/>
<sequence>MTTGHILPGYNDPVTRLRRVQNIGYPIESDKILQLRQETSLDRNEFELIRAKAREIWSKPDREKTTYNFYHTGDKVGEFAPARPSSATRKNKPHPPLVFLTNRLHHITGYQQPDTTCHTQAYRVDASVPFPERAARQLTRSKYIGRPSTVSINQYRDQYHLKDFMEPTPAQATEAWLNWAGKDEKEHALSLLEDQRNQFGNNGTYGDPSRAKSAIPSTYRWMKYSGPYEHSKLYGSDHQPNYPPVTNTLPYSMDILGLRRSILHPPKQPKLRFHSARGDYSIHPDWPPSIPHHCVP</sequence>
<comment type="caution">
    <text evidence="1">The sequence shown here is derived from an EMBL/GenBank/DDBJ whole genome shotgun (WGS) entry which is preliminary data.</text>
</comment>